<dbReference type="Gene3D" id="1.20.5.1930">
    <property type="match status" value="1"/>
</dbReference>
<evidence type="ECO:0000256" key="7">
    <source>
        <dbReference type="ARBA" id="ARBA00022840"/>
    </source>
</evidence>
<reference evidence="13 14" key="1">
    <citation type="submission" date="2024-06" db="EMBL/GenBank/DDBJ databases">
        <title>The Natural Products Discovery Center: Release of the First 8490 Sequenced Strains for Exploring Actinobacteria Biosynthetic Diversity.</title>
        <authorList>
            <person name="Kalkreuter E."/>
            <person name="Kautsar S.A."/>
            <person name="Yang D."/>
            <person name="Bader C.D."/>
            <person name="Teijaro C.N."/>
            <person name="Fluegel L."/>
            <person name="Davis C.M."/>
            <person name="Simpson J.R."/>
            <person name="Lauterbach L."/>
            <person name="Steele A.D."/>
            <person name="Gui C."/>
            <person name="Meng S."/>
            <person name="Li G."/>
            <person name="Viehrig K."/>
            <person name="Ye F."/>
            <person name="Su P."/>
            <person name="Kiefer A.F."/>
            <person name="Nichols A."/>
            <person name="Cepeda A.J."/>
            <person name="Yan W."/>
            <person name="Fan B."/>
            <person name="Jiang Y."/>
            <person name="Adhikari A."/>
            <person name="Zheng C.-J."/>
            <person name="Schuster L."/>
            <person name="Cowan T.M."/>
            <person name="Smanski M.J."/>
            <person name="Chevrette M.G."/>
            <person name="De Carvalho L.P.S."/>
            <person name="Shen B."/>
        </authorList>
    </citation>
    <scope>NUCLEOTIDE SEQUENCE [LARGE SCALE GENOMIC DNA]</scope>
    <source>
        <strain evidence="13 14">NPDC045974</strain>
    </source>
</reference>
<evidence type="ECO:0000256" key="10">
    <source>
        <dbReference type="SAM" id="Phobius"/>
    </source>
</evidence>
<keyword evidence="10" id="KW-0472">Membrane</keyword>
<feature type="region of interest" description="Disordered" evidence="9">
    <location>
        <begin position="358"/>
        <end position="377"/>
    </location>
</feature>
<evidence type="ECO:0000256" key="8">
    <source>
        <dbReference type="ARBA" id="ARBA00023012"/>
    </source>
</evidence>
<evidence type="ECO:0000259" key="12">
    <source>
        <dbReference type="Pfam" id="PF23539"/>
    </source>
</evidence>
<keyword evidence="7" id="KW-0067">ATP-binding</keyword>
<keyword evidence="14" id="KW-1185">Reference proteome</keyword>
<feature type="domain" description="Signal transduction histidine kinase subgroup 3 dimerisation and phosphoacceptor" evidence="11">
    <location>
        <begin position="192"/>
        <end position="264"/>
    </location>
</feature>
<gene>
    <name evidence="13" type="ORF">AB0A88_31735</name>
</gene>
<comment type="catalytic activity">
    <reaction evidence="1">
        <text>ATP + protein L-histidine = ADP + protein N-phospho-L-histidine.</text>
        <dbReference type="EC" id="2.7.13.3"/>
    </reaction>
</comment>
<protein>
    <recommendedName>
        <fullName evidence="2">histidine kinase</fullName>
        <ecNumber evidence="2">2.7.13.3</ecNumber>
    </recommendedName>
</protein>
<feature type="transmembrane region" description="Helical" evidence="10">
    <location>
        <begin position="108"/>
        <end position="129"/>
    </location>
</feature>
<name>A0ABV3CKK6_9ACTN</name>
<feature type="transmembrane region" description="Helical" evidence="10">
    <location>
        <begin position="20"/>
        <end position="40"/>
    </location>
</feature>
<feature type="compositionally biased region" description="Pro residues" evidence="9">
    <location>
        <begin position="417"/>
        <end position="443"/>
    </location>
</feature>
<keyword evidence="8" id="KW-0902">Two-component regulatory system</keyword>
<dbReference type="Pfam" id="PF07730">
    <property type="entry name" value="HisKA_3"/>
    <property type="match status" value="1"/>
</dbReference>
<evidence type="ECO:0000259" key="11">
    <source>
        <dbReference type="Pfam" id="PF07730"/>
    </source>
</evidence>
<evidence type="ECO:0000256" key="6">
    <source>
        <dbReference type="ARBA" id="ARBA00022777"/>
    </source>
</evidence>
<proteinExistence type="predicted"/>
<evidence type="ECO:0000256" key="5">
    <source>
        <dbReference type="ARBA" id="ARBA00022741"/>
    </source>
</evidence>
<keyword evidence="10" id="KW-0812">Transmembrane</keyword>
<dbReference type="RefSeq" id="WP_358477291.1">
    <property type="nucleotide sequence ID" value="NZ_JBEZAE010000029.1"/>
</dbReference>
<keyword evidence="4" id="KW-0808">Transferase</keyword>
<dbReference type="Pfam" id="PF23539">
    <property type="entry name" value="DUF7134"/>
    <property type="match status" value="1"/>
</dbReference>
<feature type="domain" description="DUF7134" evidence="12">
    <location>
        <begin position="16"/>
        <end position="163"/>
    </location>
</feature>
<dbReference type="PANTHER" id="PTHR24421">
    <property type="entry name" value="NITRATE/NITRITE SENSOR PROTEIN NARX-RELATED"/>
    <property type="match status" value="1"/>
</dbReference>
<feature type="compositionally biased region" description="Low complexity" evidence="9">
    <location>
        <begin position="406"/>
        <end position="416"/>
    </location>
</feature>
<dbReference type="InterPro" id="IPR036890">
    <property type="entry name" value="HATPase_C_sf"/>
</dbReference>
<evidence type="ECO:0000256" key="4">
    <source>
        <dbReference type="ARBA" id="ARBA00022679"/>
    </source>
</evidence>
<dbReference type="CDD" id="cd16917">
    <property type="entry name" value="HATPase_UhpB-NarQ-NarX-like"/>
    <property type="match status" value="1"/>
</dbReference>
<evidence type="ECO:0000256" key="3">
    <source>
        <dbReference type="ARBA" id="ARBA00022553"/>
    </source>
</evidence>
<accession>A0ABV3CKK6</accession>
<dbReference type="Proteomes" id="UP001551329">
    <property type="component" value="Unassembled WGS sequence"/>
</dbReference>
<sequence>MPLALRDRPGGRLPPRTADALVACAVLAVVAIWTLVSARYASESTLRSVLGWALVLTGCGALYFRRRQPVAVAVVTLLACVVYYPLSAQDGPLMIAFALALYTTAAEGRFAAAVALAAVTLLAVGLGEIRQQPGHRQIDDTSLAMLAGWLISLVAVGRAQRTRLAYLHEVEQRALAAEREQEARARQSATEERLRIARELHDILGHSVSLIHVQSGAALHRLSKNPAPEAGLATAAEALEAVKSTSKDALRELRATLGVLRRADEATPTSPASGLALLGELAERARSAGLDVRTSVTGTPAPLPPPVDLAAYRIVQESLTNVTRHSGARTVRITLDWDDRSEPAATRTHAGARALRLRIADDGGGAPEGGPSGSGIRGMAERARALGGELTAGNEDNGFVVDARLPLTTPTATHPAPEAPEAPQAPPTAPPAPPAPTPTPAPAPEEDPR</sequence>
<dbReference type="InterPro" id="IPR011712">
    <property type="entry name" value="Sig_transdc_His_kin_sub3_dim/P"/>
</dbReference>
<keyword evidence="6 13" id="KW-0418">Kinase</keyword>
<dbReference type="GO" id="GO:0016301">
    <property type="term" value="F:kinase activity"/>
    <property type="evidence" value="ECO:0007669"/>
    <property type="project" value="UniProtKB-KW"/>
</dbReference>
<dbReference type="PANTHER" id="PTHR24421:SF10">
    <property type="entry name" value="NITRATE_NITRITE SENSOR PROTEIN NARQ"/>
    <property type="match status" value="1"/>
</dbReference>
<evidence type="ECO:0000256" key="9">
    <source>
        <dbReference type="SAM" id="MobiDB-lite"/>
    </source>
</evidence>
<feature type="transmembrane region" description="Helical" evidence="10">
    <location>
        <begin position="71"/>
        <end position="88"/>
    </location>
</feature>
<dbReference type="EC" id="2.7.13.3" evidence="2"/>
<evidence type="ECO:0000313" key="14">
    <source>
        <dbReference type="Proteomes" id="UP001551329"/>
    </source>
</evidence>
<evidence type="ECO:0000313" key="13">
    <source>
        <dbReference type="EMBL" id="MEU7074673.1"/>
    </source>
</evidence>
<dbReference type="EMBL" id="JBEZAE010000029">
    <property type="protein sequence ID" value="MEU7074673.1"/>
    <property type="molecule type" value="Genomic_DNA"/>
</dbReference>
<keyword evidence="10" id="KW-1133">Transmembrane helix</keyword>
<dbReference type="InterPro" id="IPR050482">
    <property type="entry name" value="Sensor_HK_TwoCompSys"/>
</dbReference>
<evidence type="ECO:0000256" key="2">
    <source>
        <dbReference type="ARBA" id="ARBA00012438"/>
    </source>
</evidence>
<dbReference type="Gene3D" id="3.30.565.10">
    <property type="entry name" value="Histidine kinase-like ATPase, C-terminal domain"/>
    <property type="match status" value="1"/>
</dbReference>
<organism evidence="13 14">
    <name type="scientific">Streptomyces narbonensis</name>
    <dbReference type="NCBI Taxonomy" id="67333"/>
    <lineage>
        <taxon>Bacteria</taxon>
        <taxon>Bacillati</taxon>
        <taxon>Actinomycetota</taxon>
        <taxon>Actinomycetes</taxon>
        <taxon>Kitasatosporales</taxon>
        <taxon>Streptomycetaceae</taxon>
        <taxon>Streptomyces</taxon>
    </lineage>
</organism>
<feature type="transmembrane region" description="Helical" evidence="10">
    <location>
        <begin position="46"/>
        <end position="64"/>
    </location>
</feature>
<comment type="caution">
    <text evidence="13">The sequence shown here is derived from an EMBL/GenBank/DDBJ whole genome shotgun (WGS) entry which is preliminary data.</text>
</comment>
<evidence type="ECO:0000256" key="1">
    <source>
        <dbReference type="ARBA" id="ARBA00000085"/>
    </source>
</evidence>
<feature type="transmembrane region" description="Helical" evidence="10">
    <location>
        <begin position="141"/>
        <end position="159"/>
    </location>
</feature>
<keyword evidence="5" id="KW-0547">Nucleotide-binding</keyword>
<keyword evidence="3" id="KW-0597">Phosphoprotein</keyword>
<dbReference type="SUPFAM" id="SSF55874">
    <property type="entry name" value="ATPase domain of HSP90 chaperone/DNA topoisomerase II/histidine kinase"/>
    <property type="match status" value="1"/>
</dbReference>
<feature type="compositionally biased region" description="Gly residues" evidence="9">
    <location>
        <begin position="362"/>
        <end position="376"/>
    </location>
</feature>
<dbReference type="InterPro" id="IPR055558">
    <property type="entry name" value="DUF7134"/>
</dbReference>
<feature type="region of interest" description="Disordered" evidence="9">
    <location>
        <begin position="390"/>
        <end position="449"/>
    </location>
</feature>